<reference evidence="2 3" key="1">
    <citation type="submission" date="2017-11" db="EMBL/GenBank/DDBJ databases">
        <title>Sequencing the genomes of 1000 actinobacteria strains.</title>
        <authorList>
            <person name="Klenk H.-P."/>
        </authorList>
    </citation>
    <scope>NUCLEOTIDE SEQUENCE [LARGE SCALE GENOMIC DNA]</scope>
    <source>
        <strain evidence="2 3">DSM 44104</strain>
    </source>
</reference>
<organism evidence="2 3">
    <name type="scientific">Pseudonocardia alni</name>
    <name type="common">Amycolata alni</name>
    <dbReference type="NCBI Taxonomy" id="33907"/>
    <lineage>
        <taxon>Bacteria</taxon>
        <taxon>Bacillati</taxon>
        <taxon>Actinomycetota</taxon>
        <taxon>Actinomycetes</taxon>
        <taxon>Pseudonocardiales</taxon>
        <taxon>Pseudonocardiaceae</taxon>
        <taxon>Pseudonocardia</taxon>
    </lineage>
</organism>
<feature type="compositionally biased region" description="Low complexity" evidence="1">
    <location>
        <begin position="46"/>
        <end position="56"/>
    </location>
</feature>
<feature type="compositionally biased region" description="Low complexity" evidence="1">
    <location>
        <begin position="7"/>
        <end position="24"/>
    </location>
</feature>
<gene>
    <name evidence="2" type="ORF">ATL51_1576</name>
</gene>
<dbReference type="Proteomes" id="UP000232453">
    <property type="component" value="Unassembled WGS sequence"/>
</dbReference>
<sequence>MPTTRHTPVPTADTDPAGAPTPANRAERRAARRGRSGAPDGPPAPRTAGPAPQARPAHVRTDFAARRSG</sequence>
<feature type="compositionally biased region" description="Basic and acidic residues" evidence="1">
    <location>
        <begin position="59"/>
        <end position="69"/>
    </location>
</feature>
<dbReference type="EMBL" id="PHUJ01000003">
    <property type="protein sequence ID" value="PKB29926.1"/>
    <property type="molecule type" value="Genomic_DNA"/>
</dbReference>
<evidence type="ECO:0000256" key="1">
    <source>
        <dbReference type="SAM" id="MobiDB-lite"/>
    </source>
</evidence>
<evidence type="ECO:0000313" key="3">
    <source>
        <dbReference type="Proteomes" id="UP000232453"/>
    </source>
</evidence>
<dbReference type="RefSeq" id="WP_073574292.1">
    <property type="nucleotide sequence ID" value="NZ_JBEZGR010000026.1"/>
</dbReference>
<name>A0AA44UMG1_PSEA5</name>
<feature type="region of interest" description="Disordered" evidence="1">
    <location>
        <begin position="1"/>
        <end position="69"/>
    </location>
</feature>
<comment type="caution">
    <text evidence="2">The sequence shown here is derived from an EMBL/GenBank/DDBJ whole genome shotgun (WGS) entry which is preliminary data.</text>
</comment>
<evidence type="ECO:0000313" key="2">
    <source>
        <dbReference type="EMBL" id="PKB29926.1"/>
    </source>
</evidence>
<accession>A0AA44UMG1</accession>
<proteinExistence type="predicted"/>
<dbReference type="AlphaFoldDB" id="A0AA44UMG1"/>
<protein>
    <submittedName>
        <fullName evidence="2">Uncharacterized protein</fullName>
    </submittedName>
</protein>